<dbReference type="PIRSF" id="PIRSF004982">
    <property type="entry name" value="SlP"/>
    <property type="match status" value="1"/>
</dbReference>
<dbReference type="OrthoDB" id="5295757at2"/>
<evidence type="ECO:0000256" key="1">
    <source>
        <dbReference type="SAM" id="SignalP"/>
    </source>
</evidence>
<dbReference type="Proteomes" id="UP000275461">
    <property type="component" value="Unassembled WGS sequence"/>
</dbReference>
<dbReference type="PROSITE" id="PS51257">
    <property type="entry name" value="PROKAR_LIPOPROTEIN"/>
    <property type="match status" value="1"/>
</dbReference>
<feature type="chain" id="PRO_5019801556" evidence="1">
    <location>
        <begin position="20"/>
        <end position="181"/>
    </location>
</feature>
<dbReference type="GO" id="GO:0019867">
    <property type="term" value="C:outer membrane"/>
    <property type="evidence" value="ECO:0007669"/>
    <property type="project" value="InterPro"/>
</dbReference>
<dbReference type="RefSeq" id="WP_121442715.1">
    <property type="nucleotide sequence ID" value="NZ_RCDA01000003.1"/>
</dbReference>
<accession>A0A498C1I1</accession>
<name>A0A498C1I1_9GAMM</name>
<keyword evidence="2" id="KW-0449">Lipoprotein</keyword>
<keyword evidence="3" id="KW-1185">Reference proteome</keyword>
<gene>
    <name evidence="2" type="ORF">DFR31_2195</name>
</gene>
<organism evidence="2 3">
    <name type="scientific">Alkalispirillum mobile</name>
    <dbReference type="NCBI Taxonomy" id="85925"/>
    <lineage>
        <taxon>Bacteria</taxon>
        <taxon>Pseudomonadati</taxon>
        <taxon>Pseudomonadota</taxon>
        <taxon>Gammaproteobacteria</taxon>
        <taxon>Chromatiales</taxon>
        <taxon>Ectothiorhodospiraceae</taxon>
        <taxon>Alkalispirillum</taxon>
    </lineage>
</organism>
<dbReference type="EMBL" id="RCDA01000003">
    <property type="protein sequence ID" value="RLK48316.1"/>
    <property type="molecule type" value="Genomic_DNA"/>
</dbReference>
<evidence type="ECO:0000313" key="2">
    <source>
        <dbReference type="EMBL" id="RLK48316.1"/>
    </source>
</evidence>
<protein>
    <submittedName>
        <fullName evidence="2">Outer membrane lipoprotein</fullName>
    </submittedName>
</protein>
<proteinExistence type="predicted"/>
<dbReference type="PANTHER" id="PTHR37530">
    <property type="entry name" value="OUTER MEMBRANE PROTEIN SLP"/>
    <property type="match status" value="1"/>
</dbReference>
<dbReference type="AlphaFoldDB" id="A0A498C1I1"/>
<sequence>MKILLALLAALLMAGCATGVPEPIRSAPEAAPGVQAVREAPDEAVGETVRWGGVIAEVRNRSDHTELEVVARRLQSGGRPVDRDDASPGRFLAQVPGFLDPAIYAAGRAITVRGVVQGVREQAVGEYAYSFPVVQAEVYHLWPEREPVRDYRRDPFYDPWYDPWYRPWHRPYRHPYYGPYW</sequence>
<evidence type="ECO:0000313" key="3">
    <source>
        <dbReference type="Proteomes" id="UP000275461"/>
    </source>
</evidence>
<dbReference type="NCBIfam" id="TIGR00752">
    <property type="entry name" value="slp"/>
    <property type="match status" value="1"/>
</dbReference>
<feature type="signal peptide" evidence="1">
    <location>
        <begin position="1"/>
        <end position="19"/>
    </location>
</feature>
<dbReference type="Pfam" id="PF03843">
    <property type="entry name" value="Slp"/>
    <property type="match status" value="1"/>
</dbReference>
<keyword evidence="1" id="KW-0732">Signal</keyword>
<dbReference type="InterPro" id="IPR004658">
    <property type="entry name" value="OMP_Slp"/>
</dbReference>
<dbReference type="PANTHER" id="PTHR37530:SF1">
    <property type="entry name" value="OUTER MEMBRANE PROTEIN SLP"/>
    <property type="match status" value="1"/>
</dbReference>
<reference evidence="2 3" key="1">
    <citation type="submission" date="2018-10" db="EMBL/GenBank/DDBJ databases">
        <title>Genomic Encyclopedia of Type Strains, Phase IV (KMG-IV): sequencing the most valuable type-strain genomes for metagenomic binning, comparative biology and taxonomic classification.</title>
        <authorList>
            <person name="Goeker M."/>
        </authorList>
    </citation>
    <scope>NUCLEOTIDE SEQUENCE [LARGE SCALE GENOMIC DNA]</scope>
    <source>
        <strain evidence="2 3">DSM 12769</strain>
    </source>
</reference>
<comment type="caution">
    <text evidence="2">The sequence shown here is derived from an EMBL/GenBank/DDBJ whole genome shotgun (WGS) entry which is preliminary data.</text>
</comment>